<reference evidence="2" key="1">
    <citation type="journal article" date="2023" name="Plant J.">
        <title>Genome sequences and population genomics provide insights into the demographic history, inbreeding, and mutation load of two 'living fossil' tree species of Dipteronia.</title>
        <authorList>
            <person name="Feng Y."/>
            <person name="Comes H.P."/>
            <person name="Chen J."/>
            <person name="Zhu S."/>
            <person name="Lu R."/>
            <person name="Zhang X."/>
            <person name="Li P."/>
            <person name="Qiu J."/>
            <person name="Olsen K.M."/>
            <person name="Qiu Y."/>
        </authorList>
    </citation>
    <scope>NUCLEOTIDE SEQUENCE</scope>
    <source>
        <strain evidence="2">KIB01</strain>
    </source>
</reference>
<dbReference type="EMBL" id="JANJYI010000002">
    <property type="protein sequence ID" value="KAK2658284.1"/>
    <property type="molecule type" value="Genomic_DNA"/>
</dbReference>
<accession>A0AAE0CP57</accession>
<proteinExistence type="predicted"/>
<keyword evidence="3" id="KW-1185">Reference proteome</keyword>
<evidence type="ECO:0000313" key="2">
    <source>
        <dbReference type="EMBL" id="KAK2658284.1"/>
    </source>
</evidence>
<name>A0AAE0CP57_9ROSI</name>
<gene>
    <name evidence="2" type="ORF">Ddye_004817</name>
</gene>
<protein>
    <submittedName>
        <fullName evidence="2">Uncharacterized protein</fullName>
    </submittedName>
</protein>
<dbReference type="Proteomes" id="UP001280121">
    <property type="component" value="Unassembled WGS sequence"/>
</dbReference>
<dbReference type="AlphaFoldDB" id="A0AAE0CP57"/>
<evidence type="ECO:0000256" key="1">
    <source>
        <dbReference type="SAM" id="MobiDB-lite"/>
    </source>
</evidence>
<comment type="caution">
    <text evidence="2">The sequence shown here is derived from an EMBL/GenBank/DDBJ whole genome shotgun (WGS) entry which is preliminary data.</text>
</comment>
<evidence type="ECO:0000313" key="3">
    <source>
        <dbReference type="Proteomes" id="UP001280121"/>
    </source>
</evidence>
<organism evidence="2 3">
    <name type="scientific">Dipteronia dyeriana</name>
    <dbReference type="NCBI Taxonomy" id="168575"/>
    <lineage>
        <taxon>Eukaryota</taxon>
        <taxon>Viridiplantae</taxon>
        <taxon>Streptophyta</taxon>
        <taxon>Embryophyta</taxon>
        <taxon>Tracheophyta</taxon>
        <taxon>Spermatophyta</taxon>
        <taxon>Magnoliopsida</taxon>
        <taxon>eudicotyledons</taxon>
        <taxon>Gunneridae</taxon>
        <taxon>Pentapetalae</taxon>
        <taxon>rosids</taxon>
        <taxon>malvids</taxon>
        <taxon>Sapindales</taxon>
        <taxon>Sapindaceae</taxon>
        <taxon>Hippocastanoideae</taxon>
        <taxon>Acereae</taxon>
        <taxon>Dipteronia</taxon>
    </lineage>
</organism>
<feature type="region of interest" description="Disordered" evidence="1">
    <location>
        <begin position="1"/>
        <end position="29"/>
    </location>
</feature>
<sequence length="61" mass="6645">MNVPAQMSPDDDDDFSIGADDHHHHHLDYVPPATMENSVSVNDVTFDSVYVPTGSELSNSS</sequence>